<feature type="compositionally biased region" description="Basic and acidic residues" evidence="2">
    <location>
        <begin position="444"/>
        <end position="453"/>
    </location>
</feature>
<dbReference type="InterPro" id="IPR029044">
    <property type="entry name" value="Nucleotide-diphossugar_trans"/>
</dbReference>
<feature type="domain" description="Glycosyltransferase 2-like" evidence="3">
    <location>
        <begin position="3"/>
        <end position="120"/>
    </location>
</feature>
<keyword evidence="5" id="KW-1185">Reference proteome</keyword>
<evidence type="ECO:0000313" key="5">
    <source>
        <dbReference type="Proteomes" id="UP000254794"/>
    </source>
</evidence>
<dbReference type="InterPro" id="IPR001173">
    <property type="entry name" value="Glyco_trans_2-like"/>
</dbReference>
<keyword evidence="4" id="KW-0328">Glycosyltransferase</keyword>
<dbReference type="Proteomes" id="UP000254794">
    <property type="component" value="Unassembled WGS sequence"/>
</dbReference>
<dbReference type="GO" id="GO:0016757">
    <property type="term" value="F:glycosyltransferase activity"/>
    <property type="evidence" value="ECO:0007669"/>
    <property type="project" value="UniProtKB-KW"/>
</dbReference>
<accession>A0A378JI16</accession>
<organism evidence="4 5">
    <name type="scientific">Legionella busanensis</name>
    <dbReference type="NCBI Taxonomy" id="190655"/>
    <lineage>
        <taxon>Bacteria</taxon>
        <taxon>Pseudomonadati</taxon>
        <taxon>Pseudomonadota</taxon>
        <taxon>Gammaproteobacteria</taxon>
        <taxon>Legionellales</taxon>
        <taxon>Legionellaceae</taxon>
        <taxon>Legionella</taxon>
    </lineage>
</organism>
<gene>
    <name evidence="4" type="primary">sunS</name>
    <name evidence="4" type="ORF">NCTC13316_00923</name>
</gene>
<proteinExistence type="inferred from homology"/>
<feature type="region of interest" description="Disordered" evidence="2">
    <location>
        <begin position="395"/>
        <end position="420"/>
    </location>
</feature>
<evidence type="ECO:0000256" key="2">
    <source>
        <dbReference type="SAM" id="MobiDB-lite"/>
    </source>
</evidence>
<keyword evidence="4" id="KW-0808">Transferase</keyword>
<dbReference type="Gene3D" id="3.90.550.10">
    <property type="entry name" value="Spore Coat Polysaccharide Biosynthesis Protein SpsA, Chain A"/>
    <property type="match status" value="1"/>
</dbReference>
<feature type="region of interest" description="Disordered" evidence="2">
    <location>
        <begin position="444"/>
        <end position="476"/>
    </location>
</feature>
<feature type="compositionally biased region" description="Basic and acidic residues" evidence="2">
    <location>
        <begin position="459"/>
        <end position="469"/>
    </location>
</feature>
<dbReference type="PANTHER" id="PTHR43630:SF2">
    <property type="entry name" value="GLYCOSYLTRANSFERASE"/>
    <property type="match status" value="1"/>
</dbReference>
<dbReference type="PANTHER" id="PTHR43630">
    <property type="entry name" value="POLY-BETA-1,6-N-ACETYL-D-GLUCOSAMINE SYNTHASE"/>
    <property type="match status" value="1"/>
</dbReference>
<dbReference type="SUPFAM" id="SSF53448">
    <property type="entry name" value="Nucleotide-diphospho-sugar transferases"/>
    <property type="match status" value="1"/>
</dbReference>
<dbReference type="AlphaFoldDB" id="A0A378JI16"/>
<reference evidence="4 5" key="1">
    <citation type="submission" date="2018-06" db="EMBL/GenBank/DDBJ databases">
        <authorList>
            <consortium name="Pathogen Informatics"/>
            <person name="Doyle S."/>
        </authorList>
    </citation>
    <scope>NUCLEOTIDE SEQUENCE [LARGE SCALE GENOMIC DNA]</scope>
    <source>
        <strain evidence="4 5">NCTC13316</strain>
    </source>
</reference>
<evidence type="ECO:0000256" key="1">
    <source>
        <dbReference type="ARBA" id="ARBA00038494"/>
    </source>
</evidence>
<name>A0A378JI16_9GAMM</name>
<dbReference type="Pfam" id="PF00535">
    <property type="entry name" value="Glycos_transf_2"/>
    <property type="match status" value="1"/>
</dbReference>
<dbReference type="EC" id="2.4.1.-" evidence="4"/>
<feature type="compositionally biased region" description="Basic and acidic residues" evidence="2">
    <location>
        <begin position="395"/>
        <end position="406"/>
    </location>
</feature>
<protein>
    <submittedName>
        <fullName evidence="4">Lipopolysaccharide biosynthesis glycosyltransferase</fullName>
        <ecNumber evidence="4">2.4.1.-</ecNumber>
    </submittedName>
</protein>
<comment type="similarity">
    <text evidence="1">Belongs to the glycosyltransferase 2 family. WaaE/KdtX subfamily.</text>
</comment>
<dbReference type="CDD" id="cd02511">
    <property type="entry name" value="Beta4Glucosyltransferase"/>
    <property type="match status" value="1"/>
</dbReference>
<evidence type="ECO:0000259" key="3">
    <source>
        <dbReference type="Pfam" id="PF00535"/>
    </source>
</evidence>
<dbReference type="OrthoDB" id="9815923at2"/>
<evidence type="ECO:0000313" key="4">
    <source>
        <dbReference type="EMBL" id="STX50835.1"/>
    </source>
</evidence>
<dbReference type="EMBL" id="UGOD01000001">
    <property type="protein sequence ID" value="STX50835.1"/>
    <property type="molecule type" value="Genomic_DNA"/>
</dbReference>
<sequence>MLSVIIICKNEEANIKRCLESVSWADEIIVLDSGSTDNTIAIAQEYTDNVYKSEDWHGYGIQKQRALNLATGDWVLNIDADESITDDLRTTIEEAIKSDEVDAYRIPICMNFYDKPLRYSSSPKRHIRLFKREGAQYSDDIVHEKIILPPETRIGKIVLPIMHHSFRDVSHALYKINRYTSYSAKIRSQKAEPPGIMSILSSTVWMFFRCFFLQRGFMDGAAGFLLAVFNAQGTFYRGIKQLYPDFKYSASLAPAKQEVQEVADLPSGQIPADHNNQVQKQKQKVEEDIPELAIHSLQQESEQEQLAEEMIEKDELIPEVTAPDEKIIEEQHEINHQDRLIEPEKSLDDSVPFYPFQQESEQEQLAEEMIEKDELIPEVTAPEKIIEEQHEINHEDTLIEPEKSLDDSAPFYPFQQESEQEQLAEEMIEKDELIPEVTAPDERIIEEQHEINHQDTLIEPEKSLDDNAPLKKKKKK</sequence>